<accession>A0A3P3WCP6</accession>
<evidence type="ECO:0008006" key="3">
    <source>
        <dbReference type="Google" id="ProtNLM"/>
    </source>
</evidence>
<evidence type="ECO:0000313" key="1">
    <source>
        <dbReference type="EMBL" id="RRJ92107.1"/>
    </source>
</evidence>
<keyword evidence="2" id="KW-1185">Reference proteome</keyword>
<proteinExistence type="predicted"/>
<dbReference type="AlphaFoldDB" id="A0A3P3WCP6"/>
<dbReference type="RefSeq" id="WP_125012313.1">
    <property type="nucleotide sequence ID" value="NZ_RQVR01000006.1"/>
</dbReference>
<name>A0A3P3WCP6_9FLAO</name>
<dbReference type="EMBL" id="RQVR01000006">
    <property type="protein sequence ID" value="RRJ92107.1"/>
    <property type="molecule type" value="Genomic_DNA"/>
</dbReference>
<dbReference type="Pfam" id="PF22000">
    <property type="entry name" value="DUF6929"/>
    <property type="match status" value="1"/>
</dbReference>
<sequence length="282" mass="32014">MKKFTLEILFQIIGIGSASGLVYKDNSLFIISDNASVLYEYNIESKKLDQHKLLENNPEIPTENIPKKIKPDFEAITSFGEDCYIFGSGSTENRQKMVYFDSSQKQKVSETDVSALYQVMQSFGEISAEDFNIEGAVYTGENWFLFNRGNGKSSKNGIFTIGGKNLSEEFSVLYNSYKLPKIKKVQSSFTDAVRVDNKIYFLATVEDTKSTYEDGAVLGTFIGRLDIEKMKIDFTKKISDSHKFEGITVYKESAKEIEFLLCEDKDNADLKSDIFRLTLEKK</sequence>
<dbReference type="OrthoDB" id="6710009at2"/>
<organism evidence="1 2">
    <name type="scientific">Flavobacterium macacae</name>
    <dbReference type="NCBI Taxonomy" id="2488993"/>
    <lineage>
        <taxon>Bacteria</taxon>
        <taxon>Pseudomonadati</taxon>
        <taxon>Bacteroidota</taxon>
        <taxon>Flavobacteriia</taxon>
        <taxon>Flavobacteriales</taxon>
        <taxon>Flavobacteriaceae</taxon>
        <taxon>Flavobacterium</taxon>
    </lineage>
</organism>
<dbReference type="InterPro" id="IPR053851">
    <property type="entry name" value="DUF6929"/>
</dbReference>
<comment type="caution">
    <text evidence="1">The sequence shown here is derived from an EMBL/GenBank/DDBJ whole genome shotgun (WGS) entry which is preliminary data.</text>
</comment>
<evidence type="ECO:0000313" key="2">
    <source>
        <dbReference type="Proteomes" id="UP000271937"/>
    </source>
</evidence>
<reference evidence="1 2" key="1">
    <citation type="submission" date="2018-11" db="EMBL/GenBank/DDBJ databases">
        <title>Flavobacterium sp. nov., YIM 102600 draft genome.</title>
        <authorList>
            <person name="Li G."/>
            <person name="Jiang Y."/>
        </authorList>
    </citation>
    <scope>NUCLEOTIDE SEQUENCE [LARGE SCALE GENOMIC DNA]</scope>
    <source>
        <strain evidence="1 2">YIM 102600</strain>
    </source>
</reference>
<dbReference type="Proteomes" id="UP000271937">
    <property type="component" value="Unassembled WGS sequence"/>
</dbReference>
<gene>
    <name evidence="1" type="ORF">EG849_06735</name>
</gene>
<protein>
    <recommendedName>
        <fullName evidence="3">Esterase-like activity of phytase family protein</fullName>
    </recommendedName>
</protein>